<feature type="transmembrane region" description="Helical" evidence="2">
    <location>
        <begin position="56"/>
        <end position="73"/>
    </location>
</feature>
<dbReference type="AlphaFoldDB" id="A0A3S4REU2"/>
<gene>
    <name evidence="3" type="ORF">NCTC11636_00799</name>
</gene>
<dbReference type="EMBL" id="LR134350">
    <property type="protein sequence ID" value="VEG26960.1"/>
    <property type="molecule type" value="Genomic_DNA"/>
</dbReference>
<dbReference type="Proteomes" id="UP000266895">
    <property type="component" value="Chromosome"/>
</dbReference>
<evidence type="ECO:0000256" key="2">
    <source>
        <dbReference type="SAM" id="Phobius"/>
    </source>
</evidence>
<evidence type="ECO:0008006" key="5">
    <source>
        <dbReference type="Google" id="ProtNLM"/>
    </source>
</evidence>
<name>A0A3S4REU2_9ACTO</name>
<evidence type="ECO:0000313" key="3">
    <source>
        <dbReference type="EMBL" id="VEG26960.1"/>
    </source>
</evidence>
<keyword evidence="2" id="KW-0812">Transmembrane</keyword>
<dbReference type="RefSeq" id="WP_232009860.1">
    <property type="nucleotide sequence ID" value="NZ_LR134350.1"/>
</dbReference>
<sequence length="291" mass="30537">MTTTSTAPKAPSPTLPTRRTTDPVLAAGPARPRPASRRPSAWTYVRIETLVTLRRADTVFFTIIMPLGMYLLFGQMSEFETTSVGHGNITASIMVNMSTYSAAIAATTAAASAAVEQAGGWGRQIALTAGGMRTYATARLISAVLVALCPLVLIFSAGALTGAVIDSPLRWAACFLICLGATLPFAVFGLAAGLWLPSNAAAGVAGASISVFGFLGNLFMPLSGFLFTLAHYTPLYGPGSLAVRPVQGDKVATMTGVVEEPVWYGLANLAAWTLVFALMCLAARRRSTLRR</sequence>
<evidence type="ECO:0000313" key="4">
    <source>
        <dbReference type="Proteomes" id="UP000266895"/>
    </source>
</evidence>
<proteinExistence type="predicted"/>
<protein>
    <recommendedName>
        <fullName evidence="5">ABC-2 family transporter protein</fullName>
    </recommendedName>
</protein>
<keyword evidence="2" id="KW-1133">Transmembrane helix</keyword>
<feature type="transmembrane region" description="Helical" evidence="2">
    <location>
        <begin position="93"/>
        <end position="115"/>
    </location>
</feature>
<feature type="transmembrane region" description="Helical" evidence="2">
    <location>
        <begin position="208"/>
        <end position="232"/>
    </location>
</feature>
<evidence type="ECO:0000256" key="1">
    <source>
        <dbReference type="SAM" id="MobiDB-lite"/>
    </source>
</evidence>
<dbReference type="KEGG" id="ahw:NCTC11636_00799"/>
<feature type="transmembrane region" description="Helical" evidence="2">
    <location>
        <begin position="136"/>
        <end position="157"/>
    </location>
</feature>
<feature type="region of interest" description="Disordered" evidence="1">
    <location>
        <begin position="1"/>
        <end position="38"/>
    </location>
</feature>
<keyword evidence="2" id="KW-0472">Membrane</keyword>
<feature type="transmembrane region" description="Helical" evidence="2">
    <location>
        <begin position="169"/>
        <end position="196"/>
    </location>
</feature>
<organism evidence="3 4">
    <name type="scientific">Actinomyces howellii</name>
    <dbReference type="NCBI Taxonomy" id="52771"/>
    <lineage>
        <taxon>Bacteria</taxon>
        <taxon>Bacillati</taxon>
        <taxon>Actinomycetota</taxon>
        <taxon>Actinomycetes</taxon>
        <taxon>Actinomycetales</taxon>
        <taxon>Actinomycetaceae</taxon>
        <taxon>Actinomyces</taxon>
    </lineage>
</organism>
<reference evidence="3 4" key="1">
    <citation type="submission" date="2018-12" db="EMBL/GenBank/DDBJ databases">
        <authorList>
            <consortium name="Pathogen Informatics"/>
        </authorList>
    </citation>
    <scope>NUCLEOTIDE SEQUENCE [LARGE SCALE GENOMIC DNA]</scope>
    <source>
        <strain evidence="3 4">NCTC11636</strain>
    </source>
</reference>
<feature type="transmembrane region" description="Helical" evidence="2">
    <location>
        <begin position="262"/>
        <end position="283"/>
    </location>
</feature>
<accession>A0A3S4REU2</accession>
<keyword evidence="4" id="KW-1185">Reference proteome</keyword>